<sequence length="226" mass="25353">MSFYLGLRADNGIIVIANSGVRFIPTALEAEYSSQVSTVVVGAVITFFSLIMLLDLVTIGRDNHLLKVSLSLQIKRWRLFRLRNKKLRKRRLHANKPIVSNDDCPAEATTTGGPFDSQAILETVTCKMIGPEIGVIHIQDIKQADEAQAELDVKADQTYELDYEKESPLESEKCGADSMQGETIKQQNWCHTDNYALTSDISVNVPLQNRAVMFMTEAEEEQELFN</sequence>
<keyword evidence="1" id="KW-1133">Transmembrane helix</keyword>
<name>A0A3S5FFS3_9PLAT</name>
<gene>
    <name evidence="2" type="ORF">PXEA_LOCUS27040</name>
</gene>
<dbReference type="AlphaFoldDB" id="A0A3S5FFS3"/>
<organism evidence="2 3">
    <name type="scientific">Protopolystoma xenopodis</name>
    <dbReference type="NCBI Taxonomy" id="117903"/>
    <lineage>
        <taxon>Eukaryota</taxon>
        <taxon>Metazoa</taxon>
        <taxon>Spiralia</taxon>
        <taxon>Lophotrochozoa</taxon>
        <taxon>Platyhelminthes</taxon>
        <taxon>Monogenea</taxon>
        <taxon>Polyopisthocotylea</taxon>
        <taxon>Polystomatidea</taxon>
        <taxon>Polystomatidae</taxon>
        <taxon>Protopolystoma</taxon>
    </lineage>
</organism>
<feature type="transmembrane region" description="Helical" evidence="1">
    <location>
        <begin position="36"/>
        <end position="57"/>
    </location>
</feature>
<evidence type="ECO:0000313" key="2">
    <source>
        <dbReference type="EMBL" id="VEL33600.1"/>
    </source>
</evidence>
<keyword evidence="1" id="KW-0812">Transmembrane</keyword>
<evidence type="ECO:0000256" key="1">
    <source>
        <dbReference type="SAM" id="Phobius"/>
    </source>
</evidence>
<keyword evidence="3" id="KW-1185">Reference proteome</keyword>
<keyword evidence="1" id="KW-0472">Membrane</keyword>
<protein>
    <submittedName>
        <fullName evidence="2">Uncharacterized protein</fullName>
    </submittedName>
</protein>
<comment type="caution">
    <text evidence="2">The sequence shown here is derived from an EMBL/GenBank/DDBJ whole genome shotgun (WGS) entry which is preliminary data.</text>
</comment>
<proteinExistence type="predicted"/>
<dbReference type="Proteomes" id="UP000784294">
    <property type="component" value="Unassembled WGS sequence"/>
</dbReference>
<dbReference type="EMBL" id="CAAALY010246067">
    <property type="protein sequence ID" value="VEL33600.1"/>
    <property type="molecule type" value="Genomic_DNA"/>
</dbReference>
<accession>A0A3S5FFS3</accession>
<evidence type="ECO:0000313" key="3">
    <source>
        <dbReference type="Proteomes" id="UP000784294"/>
    </source>
</evidence>
<reference evidence="2" key="1">
    <citation type="submission" date="2018-11" db="EMBL/GenBank/DDBJ databases">
        <authorList>
            <consortium name="Pathogen Informatics"/>
        </authorList>
    </citation>
    <scope>NUCLEOTIDE SEQUENCE</scope>
</reference>